<feature type="transmembrane region" description="Helical" evidence="1">
    <location>
        <begin position="166"/>
        <end position="191"/>
    </location>
</feature>
<comment type="caution">
    <text evidence="2">The sequence shown here is derived from an EMBL/GenBank/DDBJ whole genome shotgun (WGS) entry which is preliminary data.</text>
</comment>
<protein>
    <recommendedName>
        <fullName evidence="4">Integral membrane protein</fullName>
    </recommendedName>
</protein>
<keyword evidence="3" id="KW-1185">Reference proteome</keyword>
<evidence type="ECO:0000313" key="2">
    <source>
        <dbReference type="EMBL" id="EAR08854.1"/>
    </source>
</evidence>
<sequence>MIFCLVALILWRDAMFTTGTITMPYRYLRLLLLLLALSSLLGFLTSYLPGVWGTNAAFWLSDLIATLSYFTIISNLLILAKCWLHLMRPESRLGLWVTSAGVETALAVYIAVTGLVYHLFLANTWNPTGIDKVSDTLLHTITPVLYLIFWWFGVRGKTLPLKRTFYTLSVPLVFLLYWLVRGPIIGAYPYFFMDIEAYGFGPVMINMMGLCLVFWGIALFFWALNRFTTPLYV</sequence>
<keyword evidence="1" id="KW-1133">Transmembrane helix</keyword>
<feature type="transmembrane region" description="Helical" evidence="1">
    <location>
        <begin position="203"/>
        <end position="224"/>
    </location>
</feature>
<dbReference type="Proteomes" id="UP000005953">
    <property type="component" value="Unassembled WGS sequence"/>
</dbReference>
<dbReference type="NCBIfam" id="NF038065">
    <property type="entry name" value="Pr6Pr"/>
    <property type="match status" value="1"/>
</dbReference>
<keyword evidence="1" id="KW-0472">Membrane</keyword>
<feature type="transmembrane region" description="Helical" evidence="1">
    <location>
        <begin position="56"/>
        <end position="81"/>
    </location>
</feature>
<feature type="transmembrane region" description="Helical" evidence="1">
    <location>
        <begin position="137"/>
        <end position="154"/>
    </location>
</feature>
<dbReference type="STRING" id="314283.MED297_04272"/>
<evidence type="ECO:0008006" key="4">
    <source>
        <dbReference type="Google" id="ProtNLM"/>
    </source>
</evidence>
<accession>A4BG59</accession>
<reference evidence="2 3" key="1">
    <citation type="submission" date="2006-02" db="EMBL/GenBank/DDBJ databases">
        <authorList>
            <person name="Pinhassi J."/>
            <person name="Pedros-Alio C."/>
            <person name="Ferriera S."/>
            <person name="Johnson J."/>
            <person name="Kravitz S."/>
            <person name="Halpern A."/>
            <person name="Remington K."/>
            <person name="Beeson K."/>
            <person name="Tran B."/>
            <person name="Rogers Y.-H."/>
            <person name="Friedman R."/>
            <person name="Venter J.C."/>
        </authorList>
    </citation>
    <scope>NUCLEOTIDE SEQUENCE [LARGE SCALE GENOMIC DNA]</scope>
    <source>
        <strain evidence="2 3">MED297</strain>
    </source>
</reference>
<dbReference type="InterPro" id="IPR049713">
    <property type="entry name" value="Pr6Pr-like"/>
</dbReference>
<dbReference type="HOGENOM" id="CLU_077680_0_0_6"/>
<feature type="transmembrane region" description="Helical" evidence="1">
    <location>
        <begin position="30"/>
        <end position="50"/>
    </location>
</feature>
<dbReference type="AlphaFoldDB" id="A4BG59"/>
<dbReference type="EMBL" id="AAOE01000015">
    <property type="protein sequence ID" value="EAR08854.1"/>
    <property type="molecule type" value="Genomic_DNA"/>
</dbReference>
<name>A4BG59_9GAMM</name>
<organism evidence="2 3">
    <name type="scientific">Reinekea blandensis MED297</name>
    <dbReference type="NCBI Taxonomy" id="314283"/>
    <lineage>
        <taxon>Bacteria</taxon>
        <taxon>Pseudomonadati</taxon>
        <taxon>Pseudomonadota</taxon>
        <taxon>Gammaproteobacteria</taxon>
        <taxon>Oceanospirillales</taxon>
        <taxon>Saccharospirillaceae</taxon>
        <taxon>Reinekea</taxon>
    </lineage>
</organism>
<proteinExistence type="predicted"/>
<gene>
    <name evidence="2" type="ORF">MED297_04272</name>
</gene>
<keyword evidence="1" id="KW-0812">Transmembrane</keyword>
<evidence type="ECO:0000313" key="3">
    <source>
        <dbReference type="Proteomes" id="UP000005953"/>
    </source>
</evidence>
<feature type="transmembrane region" description="Helical" evidence="1">
    <location>
        <begin position="93"/>
        <end position="117"/>
    </location>
</feature>
<evidence type="ECO:0000256" key="1">
    <source>
        <dbReference type="SAM" id="Phobius"/>
    </source>
</evidence>